<protein>
    <submittedName>
        <fullName evidence="3">Uncharacterized protein</fullName>
    </submittedName>
</protein>
<keyword evidence="4" id="KW-1185">Reference proteome</keyword>
<evidence type="ECO:0000256" key="1">
    <source>
        <dbReference type="SAM" id="MobiDB-lite"/>
    </source>
</evidence>
<name>A0ABR3EK99_9AGAR</name>
<feature type="non-terminal residue" evidence="3">
    <location>
        <position position="233"/>
    </location>
</feature>
<keyword evidence="2" id="KW-0812">Transmembrane</keyword>
<reference evidence="3 4" key="1">
    <citation type="submission" date="2024-02" db="EMBL/GenBank/DDBJ databases">
        <title>A draft genome for the cacao thread blight pathogen Marasmius crinis-equi.</title>
        <authorList>
            <person name="Cohen S.P."/>
            <person name="Baruah I.K."/>
            <person name="Amoako-Attah I."/>
            <person name="Bukari Y."/>
            <person name="Meinhardt L.W."/>
            <person name="Bailey B.A."/>
        </authorList>
    </citation>
    <scope>NUCLEOTIDE SEQUENCE [LARGE SCALE GENOMIC DNA]</scope>
    <source>
        <strain evidence="3 4">GH-76</strain>
    </source>
</reference>
<evidence type="ECO:0000256" key="2">
    <source>
        <dbReference type="SAM" id="Phobius"/>
    </source>
</evidence>
<keyword evidence="2" id="KW-1133">Transmembrane helix</keyword>
<dbReference type="Proteomes" id="UP001465976">
    <property type="component" value="Unassembled WGS sequence"/>
</dbReference>
<accession>A0ABR3EK99</accession>
<dbReference type="EMBL" id="JBAHYK010003705">
    <property type="protein sequence ID" value="KAL0563280.1"/>
    <property type="molecule type" value="Genomic_DNA"/>
</dbReference>
<organism evidence="3 4">
    <name type="scientific">Marasmius crinis-equi</name>
    <dbReference type="NCBI Taxonomy" id="585013"/>
    <lineage>
        <taxon>Eukaryota</taxon>
        <taxon>Fungi</taxon>
        <taxon>Dikarya</taxon>
        <taxon>Basidiomycota</taxon>
        <taxon>Agaricomycotina</taxon>
        <taxon>Agaricomycetes</taxon>
        <taxon>Agaricomycetidae</taxon>
        <taxon>Agaricales</taxon>
        <taxon>Marasmiineae</taxon>
        <taxon>Marasmiaceae</taxon>
        <taxon>Marasmius</taxon>
    </lineage>
</organism>
<feature type="transmembrane region" description="Helical" evidence="2">
    <location>
        <begin position="15"/>
        <end position="37"/>
    </location>
</feature>
<keyword evidence="2" id="KW-0472">Membrane</keyword>
<evidence type="ECO:0000313" key="4">
    <source>
        <dbReference type="Proteomes" id="UP001465976"/>
    </source>
</evidence>
<comment type="caution">
    <text evidence="3">The sequence shown here is derived from an EMBL/GenBank/DDBJ whole genome shotgun (WGS) entry which is preliminary data.</text>
</comment>
<evidence type="ECO:0000313" key="3">
    <source>
        <dbReference type="EMBL" id="KAL0563280.1"/>
    </source>
</evidence>
<sequence length="233" mass="25664">MITVNTADQDEGEWGFGQVIALVLLIIPVLQTLDLLTKKTPIGRVLKGKAFDAGNVHKLRRHLLYPGKWADLHDTSIGHVRDAQNSVNIIMGRWEKSKTLKDFSEPYMIPPLTTVFDLLSVADRLLEYADRLVRGKDAGSQPMSFQDIGISSSIDSPNLRMGGLSPLGRTSTSCSSEDLHMYSGRETYFAPLRTASLPPIGSLTGPPLPRPRAAASVSREKDRQTLPQQDTKN</sequence>
<proteinExistence type="predicted"/>
<feature type="region of interest" description="Disordered" evidence="1">
    <location>
        <begin position="196"/>
        <end position="233"/>
    </location>
</feature>
<gene>
    <name evidence="3" type="ORF">V5O48_018791</name>
</gene>